<dbReference type="OrthoDB" id="9814265at2"/>
<accession>K7RLX9</accession>
<geneLocation type="plasmid" evidence="11 12">
    <name>pTHEOS01</name>
</geneLocation>
<feature type="transmembrane region" description="Helical" evidence="9">
    <location>
        <begin position="123"/>
        <end position="143"/>
    </location>
</feature>
<keyword evidence="5 9" id="KW-0812">Transmembrane</keyword>
<feature type="transmembrane region" description="Helical" evidence="9">
    <location>
        <begin position="83"/>
        <end position="103"/>
    </location>
</feature>
<evidence type="ECO:0000256" key="9">
    <source>
        <dbReference type="SAM" id="Phobius"/>
    </source>
</evidence>
<evidence type="ECO:0000256" key="5">
    <source>
        <dbReference type="ARBA" id="ARBA00022692"/>
    </source>
</evidence>
<dbReference type="Pfam" id="PF04290">
    <property type="entry name" value="DctQ"/>
    <property type="match status" value="1"/>
</dbReference>
<dbReference type="GO" id="GO:0005886">
    <property type="term" value="C:plasma membrane"/>
    <property type="evidence" value="ECO:0007669"/>
    <property type="project" value="UniProtKB-SubCell"/>
</dbReference>
<dbReference type="GO" id="GO:0022857">
    <property type="term" value="F:transmembrane transporter activity"/>
    <property type="evidence" value="ECO:0007669"/>
    <property type="project" value="TreeGrafter"/>
</dbReference>
<dbReference type="Proteomes" id="UP000000211">
    <property type="component" value="Plasmid pTHEOS01"/>
</dbReference>
<dbReference type="PANTHER" id="PTHR35011:SF2">
    <property type="entry name" value="2,3-DIKETO-L-GULONATE TRAP TRANSPORTER SMALL PERMEASE PROTEIN YIAM"/>
    <property type="match status" value="1"/>
</dbReference>
<evidence type="ECO:0000256" key="7">
    <source>
        <dbReference type="ARBA" id="ARBA00023136"/>
    </source>
</evidence>
<feature type="domain" description="Tripartite ATP-independent periplasmic transporters DctQ component" evidence="10">
    <location>
        <begin position="23"/>
        <end position="152"/>
    </location>
</feature>
<dbReference type="PANTHER" id="PTHR35011">
    <property type="entry name" value="2,3-DIKETO-L-GULONATE TRAP TRANSPORTER SMALL PERMEASE PROTEIN YIAM"/>
    <property type="match status" value="1"/>
</dbReference>
<feature type="transmembrane region" description="Helical" evidence="9">
    <location>
        <begin position="12"/>
        <end position="35"/>
    </location>
</feature>
<dbReference type="HOGENOM" id="CLU_086356_4_0_0"/>
<dbReference type="InterPro" id="IPR007387">
    <property type="entry name" value="TRAP_DctQ"/>
</dbReference>
<proteinExistence type="inferred from homology"/>
<dbReference type="RefSeq" id="WP_015065382.1">
    <property type="nucleotide sequence ID" value="NC_019387.1"/>
</dbReference>
<keyword evidence="7 9" id="KW-0472">Membrane</keyword>
<evidence type="ECO:0000256" key="1">
    <source>
        <dbReference type="ARBA" id="ARBA00004429"/>
    </source>
</evidence>
<evidence type="ECO:0000313" key="11">
    <source>
        <dbReference type="EMBL" id="AFV77387.1"/>
    </source>
</evidence>
<sequence length="156" mass="17514">MPMPSRIQRLEEALAMVCLLASTLVVFAGGVARFLGHPLDWSIDLATFFFAWAVFLGADLALKEGRHVAVDTFLAFLPPKVRWGVRLLTWSLVALFLLLLAYYGFQMAYLTRFRSFQGIPGFSYTWVTLSVALGSLLMLLTALGKLRELLRRGPWS</sequence>
<keyword evidence="3" id="KW-1003">Cell membrane</keyword>
<evidence type="ECO:0000313" key="12">
    <source>
        <dbReference type="Proteomes" id="UP000000211"/>
    </source>
</evidence>
<reference evidence="11 12" key="1">
    <citation type="journal article" date="2013" name="Genome Announc.">
        <title>Whole Genome Sequencing of Thermus oshimai JL-2 and Thermus thermophilus JL-18, Incomplete Denitrifiers from the United States Great Basin.</title>
        <authorList>
            <person name="Murugapiran S.K."/>
            <person name="Huntemann M."/>
            <person name="Wei C.L."/>
            <person name="Han J."/>
            <person name="Detter J.C."/>
            <person name="Han C.S."/>
            <person name="Erkkila T.H."/>
            <person name="Teshima H."/>
            <person name="Chen A."/>
            <person name="Kyrpides N."/>
            <person name="Mavrommatis K."/>
            <person name="Markowitz V."/>
            <person name="Szeto E."/>
            <person name="Ivanova N."/>
            <person name="Pagani I."/>
            <person name="Lam J."/>
            <person name="McDonald A.I."/>
            <person name="Dodsworth J.A."/>
            <person name="Pati A."/>
            <person name="Goodwin L."/>
            <person name="Peters L."/>
            <person name="Pitluck S."/>
            <person name="Woyke T."/>
            <person name="Hedlund B.P."/>
        </authorList>
    </citation>
    <scope>NUCLEOTIDE SEQUENCE</scope>
    <source>
        <strain evidence="11 12">JL-2</strain>
        <plasmid evidence="11">pTHEOS01</plasmid>
    </source>
</reference>
<dbReference type="EMBL" id="CP003250">
    <property type="protein sequence ID" value="AFV77387.1"/>
    <property type="molecule type" value="Genomic_DNA"/>
</dbReference>
<evidence type="ECO:0000256" key="8">
    <source>
        <dbReference type="ARBA" id="ARBA00038436"/>
    </source>
</evidence>
<dbReference type="KEGG" id="tos:Theos_2407"/>
<name>K7RLX9_THEOS</name>
<evidence type="ECO:0000256" key="4">
    <source>
        <dbReference type="ARBA" id="ARBA00022519"/>
    </source>
</evidence>
<evidence type="ECO:0000256" key="2">
    <source>
        <dbReference type="ARBA" id="ARBA00022448"/>
    </source>
</evidence>
<comment type="similarity">
    <text evidence="8">Belongs to the TRAP transporter small permease family.</text>
</comment>
<evidence type="ECO:0000256" key="3">
    <source>
        <dbReference type="ARBA" id="ARBA00022475"/>
    </source>
</evidence>
<dbReference type="AlphaFoldDB" id="K7RLX9"/>
<keyword evidence="2" id="KW-0813">Transport</keyword>
<keyword evidence="6 9" id="KW-1133">Transmembrane helix</keyword>
<dbReference type="InterPro" id="IPR055348">
    <property type="entry name" value="DctQ"/>
</dbReference>
<keyword evidence="4" id="KW-0997">Cell inner membrane</keyword>
<evidence type="ECO:0000259" key="10">
    <source>
        <dbReference type="Pfam" id="PF04290"/>
    </source>
</evidence>
<comment type="subcellular location">
    <subcellularLocation>
        <location evidence="1">Cell inner membrane</location>
        <topology evidence="1">Multi-pass membrane protein</topology>
    </subcellularLocation>
</comment>
<keyword evidence="12" id="KW-1185">Reference proteome</keyword>
<feature type="transmembrane region" description="Helical" evidence="9">
    <location>
        <begin position="41"/>
        <end position="62"/>
    </location>
</feature>
<gene>
    <name evidence="11" type="ORF">Theos_2407</name>
</gene>
<dbReference type="PATRIC" id="fig|751945.3.peg.2346"/>
<keyword evidence="11" id="KW-0614">Plasmid</keyword>
<organism evidence="11 12">
    <name type="scientific">Thermus oshimai JL-2</name>
    <dbReference type="NCBI Taxonomy" id="751945"/>
    <lineage>
        <taxon>Bacteria</taxon>
        <taxon>Thermotogati</taxon>
        <taxon>Deinococcota</taxon>
        <taxon>Deinococci</taxon>
        <taxon>Thermales</taxon>
        <taxon>Thermaceae</taxon>
        <taxon>Thermus</taxon>
    </lineage>
</organism>
<evidence type="ECO:0000256" key="6">
    <source>
        <dbReference type="ARBA" id="ARBA00022989"/>
    </source>
</evidence>
<protein>
    <submittedName>
        <fullName evidence="11">TRAP-type C4-dicarboxylate transport system, small permease component</fullName>
    </submittedName>
</protein>
<dbReference type="GO" id="GO:0015740">
    <property type="term" value="P:C4-dicarboxylate transport"/>
    <property type="evidence" value="ECO:0007669"/>
    <property type="project" value="TreeGrafter"/>
</dbReference>